<dbReference type="PANTHER" id="PTHR21496:SF0">
    <property type="entry name" value="RIESKE DOMAIN-CONTAINING PROTEIN"/>
    <property type="match status" value="1"/>
</dbReference>
<name>F2UHW0_SALR5</name>
<dbReference type="GeneID" id="16071643"/>
<dbReference type="OrthoDB" id="426882at2759"/>
<evidence type="ECO:0000256" key="5">
    <source>
        <dbReference type="ARBA" id="ARBA00034078"/>
    </source>
</evidence>
<keyword evidence="1" id="KW-0001">2Fe-2S</keyword>
<reference evidence="7" key="1">
    <citation type="submission" date="2009-08" db="EMBL/GenBank/DDBJ databases">
        <title>Annotation of Salpingoeca rosetta.</title>
        <authorList>
            <consortium name="The Broad Institute Genome Sequencing Platform"/>
            <person name="Russ C."/>
            <person name="Cuomo C."/>
            <person name="Burger G."/>
            <person name="Gray M.W."/>
            <person name="Holland P.W.H."/>
            <person name="King N."/>
            <person name="Lang F.B.F."/>
            <person name="Roger A.J."/>
            <person name="Ruiz-Trillo I."/>
            <person name="Young S.K."/>
            <person name="Zeng Q."/>
            <person name="Gargeya S."/>
            <person name="Alvarado L."/>
            <person name="Berlin A."/>
            <person name="Chapman S.B."/>
            <person name="Chen Z."/>
            <person name="Freedman E."/>
            <person name="Gellesch M."/>
            <person name="Goldberg J."/>
            <person name="Griggs A."/>
            <person name="Gujja S."/>
            <person name="Heilman E."/>
            <person name="Heiman D."/>
            <person name="Howarth C."/>
            <person name="Mehta T."/>
            <person name="Neiman D."/>
            <person name="Pearson M."/>
            <person name="Roberts A."/>
            <person name="Saif S."/>
            <person name="Shea T."/>
            <person name="Shenoy N."/>
            <person name="Sisk P."/>
            <person name="Stolte C."/>
            <person name="Sykes S."/>
            <person name="White J."/>
            <person name="Yandava C."/>
            <person name="Haas B."/>
            <person name="Nusbaum C."/>
            <person name="Birren B."/>
        </authorList>
    </citation>
    <scope>NUCLEOTIDE SEQUENCE [LARGE SCALE GENOMIC DNA]</scope>
    <source>
        <strain evidence="7">ATCC 50818</strain>
    </source>
</reference>
<evidence type="ECO:0000256" key="3">
    <source>
        <dbReference type="ARBA" id="ARBA00023004"/>
    </source>
</evidence>
<proteinExistence type="predicted"/>
<dbReference type="AlphaFoldDB" id="F2UHW0"/>
<protein>
    <submittedName>
        <fullName evidence="7">Rieske domain-containing protein</fullName>
    </submittedName>
</protein>
<dbReference type="eggNOG" id="ENOG502S00Q">
    <property type="taxonomic scope" value="Eukaryota"/>
</dbReference>
<comment type="cofactor">
    <cofactor evidence="5">
        <name>[2Fe-2S] cluster</name>
        <dbReference type="ChEBI" id="CHEBI:190135"/>
    </cofactor>
</comment>
<dbReference type="GO" id="GO:0051537">
    <property type="term" value="F:2 iron, 2 sulfur cluster binding"/>
    <property type="evidence" value="ECO:0007669"/>
    <property type="project" value="UniProtKB-KW"/>
</dbReference>
<gene>
    <name evidence="7" type="ORF">PTSG_08060</name>
</gene>
<accession>F2UHW0</accession>
<dbReference type="KEGG" id="sre:PTSG_08060"/>
<dbReference type="PROSITE" id="PS51296">
    <property type="entry name" value="RIESKE"/>
    <property type="match status" value="1"/>
</dbReference>
<sequence>MAEDGWHLACEATAIPEKKGFKVRIEDRDIALFRDGDHVFALDARCYHAGGPLHMGDIEDVAGKTCIRCPWHHYKFAVGTGECVGMGRITTNTGVKQRRHRVKVEDGKVFVKVNTSGAFPSDRYYTPQMERLFRIP</sequence>
<dbReference type="Proteomes" id="UP000007799">
    <property type="component" value="Unassembled WGS sequence"/>
</dbReference>
<dbReference type="InterPro" id="IPR017941">
    <property type="entry name" value="Rieske_2Fe-2S"/>
</dbReference>
<evidence type="ECO:0000256" key="2">
    <source>
        <dbReference type="ARBA" id="ARBA00022723"/>
    </source>
</evidence>
<organism evidence="8">
    <name type="scientific">Salpingoeca rosetta (strain ATCC 50818 / BSB-021)</name>
    <dbReference type="NCBI Taxonomy" id="946362"/>
    <lineage>
        <taxon>Eukaryota</taxon>
        <taxon>Choanoflagellata</taxon>
        <taxon>Craspedida</taxon>
        <taxon>Salpingoecidae</taxon>
        <taxon>Salpingoeca</taxon>
    </lineage>
</organism>
<keyword evidence="8" id="KW-1185">Reference proteome</keyword>
<dbReference type="FunCoup" id="F2UHW0">
    <property type="interactions" value="9"/>
</dbReference>
<dbReference type="RefSeq" id="XP_004991081.1">
    <property type="nucleotide sequence ID" value="XM_004991024.1"/>
</dbReference>
<dbReference type="Pfam" id="PF22543">
    <property type="entry name" value="Rieske_4"/>
    <property type="match status" value="1"/>
</dbReference>
<dbReference type="OMA" id="SAVPKWC"/>
<keyword evidence="3" id="KW-0408">Iron</keyword>
<feature type="domain" description="Rieske" evidence="6">
    <location>
        <begin position="6"/>
        <end position="111"/>
    </location>
</feature>
<keyword evidence="2" id="KW-0479">Metal-binding</keyword>
<evidence type="ECO:0000256" key="4">
    <source>
        <dbReference type="ARBA" id="ARBA00023014"/>
    </source>
</evidence>
<dbReference type="InterPro" id="IPR036922">
    <property type="entry name" value="Rieske_2Fe-2S_sf"/>
</dbReference>
<dbReference type="InterPro" id="IPR054716">
    <property type="entry name" value="Sol_Rieske_ferrdox_dom"/>
</dbReference>
<dbReference type="EMBL" id="GL832975">
    <property type="protein sequence ID" value="EGD76709.1"/>
    <property type="molecule type" value="Genomic_DNA"/>
</dbReference>
<evidence type="ECO:0000256" key="1">
    <source>
        <dbReference type="ARBA" id="ARBA00022714"/>
    </source>
</evidence>
<dbReference type="SUPFAM" id="SSF50022">
    <property type="entry name" value="ISP domain"/>
    <property type="match status" value="1"/>
</dbReference>
<evidence type="ECO:0000313" key="7">
    <source>
        <dbReference type="EMBL" id="EGD76709.1"/>
    </source>
</evidence>
<dbReference type="CDD" id="cd03467">
    <property type="entry name" value="Rieske"/>
    <property type="match status" value="1"/>
</dbReference>
<dbReference type="Gene3D" id="2.102.10.10">
    <property type="entry name" value="Rieske [2Fe-2S] iron-sulphur domain"/>
    <property type="match status" value="1"/>
</dbReference>
<dbReference type="InParanoid" id="F2UHW0"/>
<dbReference type="GO" id="GO:0046872">
    <property type="term" value="F:metal ion binding"/>
    <property type="evidence" value="ECO:0007669"/>
    <property type="project" value="UniProtKB-KW"/>
</dbReference>
<evidence type="ECO:0000313" key="8">
    <source>
        <dbReference type="Proteomes" id="UP000007799"/>
    </source>
</evidence>
<keyword evidence="4" id="KW-0411">Iron-sulfur</keyword>
<evidence type="ECO:0000259" key="6">
    <source>
        <dbReference type="PROSITE" id="PS51296"/>
    </source>
</evidence>
<dbReference type="PANTHER" id="PTHR21496">
    <property type="entry name" value="FERREDOXIN-RELATED"/>
    <property type="match status" value="1"/>
</dbReference>